<evidence type="ECO:0000313" key="7">
    <source>
        <dbReference type="EMBL" id="KAK4283296.1"/>
    </source>
</evidence>
<dbReference type="PRINTS" id="PR00364">
    <property type="entry name" value="DISEASERSIST"/>
</dbReference>
<keyword evidence="5" id="KW-0472">Membrane</keyword>
<dbReference type="Pfam" id="PF01582">
    <property type="entry name" value="TIR"/>
    <property type="match status" value="1"/>
</dbReference>
<dbReference type="SUPFAM" id="SSF52540">
    <property type="entry name" value="P-loop containing nucleoside triphosphate hydrolases"/>
    <property type="match status" value="1"/>
</dbReference>
<reference evidence="7" key="1">
    <citation type="submission" date="2023-10" db="EMBL/GenBank/DDBJ databases">
        <title>Chromosome-level genome of the transformable northern wattle, Acacia crassicarpa.</title>
        <authorList>
            <person name="Massaro I."/>
            <person name="Sinha N.R."/>
            <person name="Poethig S."/>
            <person name="Leichty A.R."/>
        </authorList>
    </citation>
    <scope>NUCLEOTIDE SEQUENCE</scope>
    <source>
        <strain evidence="7">Acra3RX</strain>
        <tissue evidence="7">Leaf</tissue>
    </source>
</reference>
<feature type="transmembrane region" description="Helical" evidence="5">
    <location>
        <begin position="1144"/>
        <end position="1168"/>
    </location>
</feature>
<dbReference type="Gene3D" id="3.80.10.10">
    <property type="entry name" value="Ribonuclease Inhibitor"/>
    <property type="match status" value="1"/>
</dbReference>
<dbReference type="EMBL" id="JAWXYG010000001">
    <property type="protein sequence ID" value="KAK4283296.1"/>
    <property type="molecule type" value="Genomic_DNA"/>
</dbReference>
<keyword evidence="5" id="KW-1133">Transmembrane helix</keyword>
<dbReference type="InterPro" id="IPR000157">
    <property type="entry name" value="TIR_dom"/>
</dbReference>
<dbReference type="InterPro" id="IPR058546">
    <property type="entry name" value="RPS4B/Roq1-like_LRR"/>
</dbReference>
<sequence>MALQGLRSSSFSDEWTYDVFLSFRGEDTRNSFISHLYNSLNEKGIRTFIDKVDLQRGQEITPALISAIQQSRIAIVVFSQNYASSTFCLDELASILHYVRGEGRLVWPVFHGVDPSEVRHHRGSYGQALAKHEDRFRANKEKVRKWEEALSVAANLSGWHFQHRSQPEYEFISGIIEEVSKKINRALLHVANHPVGLESSVHEIISLLKLGSGERFIMLGIYGVGGVGKTTVARAVYNLIGDQFEGACFLADIREKANKHGLVQLQETLLSEVVAENNLRLGDVHRGIPIIKRRLCRKTVLLIIDDVDNLKQLQAIAGGPGWFGCGSRIIVTTRDKHLLTTHGVEKFFEVKELNVKKSLELLSWNAFKNNRVDPGYRDVLNRAVFYAGGLPLALEVIGSNLFGKTIEQWNSMLDKYKSIPNGEIHEILKVSYDSLEENEKEIFLDIACFFNKLEMSYTKEMLYAHGLHGEIGIQLLKDKSLIKIDGSNRVRMHDLIQDMGREIVRQESTLEPGKRSRLWFDEDIVRVLEENEGTEEIEIIMLHSCKYKEVHWSGVAFEKMKNLRILIIEDVCFSRGPKYLPNALRVLDWSGYPSLSLPPDFNPKNLLILSLPESCLQILKSPKVFCSLCLLDFEGCKFLTRVPNLSELPNLGGLCLDYCTNLISFHESIGFLRKLRLLSAQGCSQLEMLAPCINLRSLETLDLRDCSSFLVFPEVLGPMENTRDIYLDQTAIKELPLSIGNLIGLKKLYLRCCNGLEQLPGSIFIIPKLELVLSYGSRGFQLFKGFEIQEKQRSEAFVATIFLHCLPDIWNESLTRARFNHDLDGYCISKSETNFIQIFTLPHTLISFVLLPRATTGVPHVSGCSRILPFVEEPGKILRAFYARSGSSVSFWYCEKFPKIAICVIGGSGAEIDDSILDIRLRVFVNDSEQLICLCNYIVYKQKMAKHIIWCGLRCKQERVISTHKWNHVQVSWELQYHRPYDPYRVISDNNGIPTVNIDLSGIHVFEEENSCIENIRFTNPDNSLSQAETMRNDYRIFYSPSDLSHDRLVQLLVQLRDYISDILRMSYIHSGHAAGDPKMEFPLLNFEGLRCMFKEALNAKAPGLVPLLRGSRVEMEGVMTKEQRKEAFNPFTCVDVLKSLTRWSLFNFFMMKLTMVLLFSALLEWILHTNKHIN</sequence>
<dbReference type="GO" id="GO:0007165">
    <property type="term" value="P:signal transduction"/>
    <property type="evidence" value="ECO:0007669"/>
    <property type="project" value="InterPro"/>
</dbReference>
<keyword evidence="8" id="KW-1185">Reference proteome</keyword>
<feature type="domain" description="TIR" evidence="6">
    <location>
        <begin position="15"/>
        <end position="187"/>
    </location>
</feature>
<dbReference type="PANTHER" id="PTHR11017:SF455">
    <property type="entry name" value="NB-ARC DOMAIN PROTEIN"/>
    <property type="match status" value="1"/>
</dbReference>
<accession>A0AAE1TFV7</accession>
<dbReference type="Gene3D" id="3.40.50.10140">
    <property type="entry name" value="Toll/interleukin-1 receptor homology (TIR) domain"/>
    <property type="match status" value="1"/>
</dbReference>
<proteinExistence type="predicted"/>
<dbReference type="GO" id="GO:0043531">
    <property type="term" value="F:ADP binding"/>
    <property type="evidence" value="ECO:0007669"/>
    <property type="project" value="InterPro"/>
</dbReference>
<dbReference type="SUPFAM" id="SSF52200">
    <property type="entry name" value="Toll/Interleukin receptor TIR domain"/>
    <property type="match status" value="1"/>
</dbReference>
<dbReference type="InterPro" id="IPR003593">
    <property type="entry name" value="AAA+_ATPase"/>
</dbReference>
<dbReference type="Gene3D" id="1.10.8.430">
    <property type="entry name" value="Helical domain of apoptotic protease-activating factors"/>
    <property type="match status" value="1"/>
</dbReference>
<protein>
    <recommendedName>
        <fullName evidence="6">TIR domain-containing protein</fullName>
    </recommendedName>
</protein>
<dbReference type="SMART" id="SM00382">
    <property type="entry name" value="AAA"/>
    <property type="match status" value="1"/>
</dbReference>
<dbReference type="InterPro" id="IPR036390">
    <property type="entry name" value="WH_DNA-bd_sf"/>
</dbReference>
<dbReference type="InterPro" id="IPR032675">
    <property type="entry name" value="LRR_dom_sf"/>
</dbReference>
<keyword evidence="2" id="KW-0677">Repeat</keyword>
<dbReference type="InterPro" id="IPR002182">
    <property type="entry name" value="NB-ARC"/>
</dbReference>
<evidence type="ECO:0000256" key="2">
    <source>
        <dbReference type="ARBA" id="ARBA00022737"/>
    </source>
</evidence>
<dbReference type="Pfam" id="PF00931">
    <property type="entry name" value="NB-ARC"/>
    <property type="match status" value="1"/>
</dbReference>
<evidence type="ECO:0000256" key="1">
    <source>
        <dbReference type="ARBA" id="ARBA00022614"/>
    </source>
</evidence>
<dbReference type="Pfam" id="PF23286">
    <property type="entry name" value="LRR_13"/>
    <property type="match status" value="1"/>
</dbReference>
<dbReference type="Pfam" id="PF23282">
    <property type="entry name" value="WHD_ROQ1"/>
    <property type="match status" value="1"/>
</dbReference>
<dbReference type="AlphaFoldDB" id="A0AAE1TFV7"/>
<evidence type="ECO:0000256" key="4">
    <source>
        <dbReference type="ARBA" id="ARBA00023027"/>
    </source>
</evidence>
<keyword evidence="3" id="KW-0611">Plant defense</keyword>
<evidence type="ECO:0000259" key="6">
    <source>
        <dbReference type="PROSITE" id="PS50104"/>
    </source>
</evidence>
<keyword evidence="5" id="KW-0812">Transmembrane</keyword>
<name>A0AAE1TFV7_9FABA</name>
<dbReference type="InterPro" id="IPR044974">
    <property type="entry name" value="Disease_R_plants"/>
</dbReference>
<dbReference type="InterPro" id="IPR058192">
    <property type="entry name" value="WHD_ROQ1-like"/>
</dbReference>
<dbReference type="PROSITE" id="PS50104">
    <property type="entry name" value="TIR"/>
    <property type="match status" value="1"/>
</dbReference>
<dbReference type="InterPro" id="IPR035897">
    <property type="entry name" value="Toll_tir_struct_dom_sf"/>
</dbReference>
<dbReference type="FunFam" id="3.40.50.10140:FF:000007">
    <property type="entry name" value="Disease resistance protein (TIR-NBS-LRR class)"/>
    <property type="match status" value="1"/>
</dbReference>
<dbReference type="Proteomes" id="UP001293593">
    <property type="component" value="Unassembled WGS sequence"/>
</dbReference>
<organism evidence="7 8">
    <name type="scientific">Acacia crassicarpa</name>
    <name type="common">northern wattle</name>
    <dbReference type="NCBI Taxonomy" id="499986"/>
    <lineage>
        <taxon>Eukaryota</taxon>
        <taxon>Viridiplantae</taxon>
        <taxon>Streptophyta</taxon>
        <taxon>Embryophyta</taxon>
        <taxon>Tracheophyta</taxon>
        <taxon>Spermatophyta</taxon>
        <taxon>Magnoliopsida</taxon>
        <taxon>eudicotyledons</taxon>
        <taxon>Gunneridae</taxon>
        <taxon>Pentapetalae</taxon>
        <taxon>rosids</taxon>
        <taxon>fabids</taxon>
        <taxon>Fabales</taxon>
        <taxon>Fabaceae</taxon>
        <taxon>Caesalpinioideae</taxon>
        <taxon>mimosoid clade</taxon>
        <taxon>Acacieae</taxon>
        <taxon>Acacia</taxon>
    </lineage>
</organism>
<dbReference type="Gene3D" id="3.40.50.300">
    <property type="entry name" value="P-loop containing nucleotide triphosphate hydrolases"/>
    <property type="match status" value="1"/>
</dbReference>
<dbReference type="SMART" id="SM00255">
    <property type="entry name" value="TIR"/>
    <property type="match status" value="1"/>
</dbReference>
<dbReference type="InterPro" id="IPR027417">
    <property type="entry name" value="P-loop_NTPase"/>
</dbReference>
<evidence type="ECO:0000313" key="8">
    <source>
        <dbReference type="Proteomes" id="UP001293593"/>
    </source>
</evidence>
<keyword evidence="1" id="KW-0433">Leucine-rich repeat</keyword>
<keyword evidence="4" id="KW-0520">NAD</keyword>
<dbReference type="GO" id="GO:0006952">
    <property type="term" value="P:defense response"/>
    <property type="evidence" value="ECO:0007669"/>
    <property type="project" value="UniProtKB-KW"/>
</dbReference>
<evidence type="ECO:0000256" key="5">
    <source>
        <dbReference type="SAM" id="Phobius"/>
    </source>
</evidence>
<dbReference type="InterPro" id="IPR042197">
    <property type="entry name" value="Apaf_helical"/>
</dbReference>
<comment type="caution">
    <text evidence="7">The sequence shown here is derived from an EMBL/GenBank/DDBJ whole genome shotgun (WGS) entry which is preliminary data.</text>
</comment>
<dbReference type="SUPFAM" id="SSF52058">
    <property type="entry name" value="L domain-like"/>
    <property type="match status" value="1"/>
</dbReference>
<dbReference type="SUPFAM" id="SSF46785">
    <property type="entry name" value="Winged helix' DNA-binding domain"/>
    <property type="match status" value="1"/>
</dbReference>
<dbReference type="PANTHER" id="PTHR11017">
    <property type="entry name" value="LEUCINE-RICH REPEAT-CONTAINING PROTEIN"/>
    <property type="match status" value="1"/>
</dbReference>
<gene>
    <name evidence="7" type="ORF">QN277_000261</name>
</gene>
<evidence type="ECO:0000256" key="3">
    <source>
        <dbReference type="ARBA" id="ARBA00022821"/>
    </source>
</evidence>